<feature type="domain" description="NIPSNAP" evidence="2">
    <location>
        <begin position="57"/>
        <end position="154"/>
    </location>
</feature>
<reference evidence="3" key="2">
    <citation type="submission" date="2025-08" db="UniProtKB">
        <authorList>
            <consortium name="Ensembl"/>
        </authorList>
    </citation>
    <scope>IDENTIFICATION</scope>
</reference>
<comment type="similarity">
    <text evidence="1">Belongs to the NipSnap family.</text>
</comment>
<dbReference type="GO" id="GO:0005739">
    <property type="term" value="C:mitochondrion"/>
    <property type="evidence" value="ECO:0000318"/>
    <property type="project" value="GO_Central"/>
</dbReference>
<dbReference type="InterPro" id="IPR012577">
    <property type="entry name" value="NIPSNAP"/>
</dbReference>
<feature type="domain" description="NIPSNAP" evidence="2">
    <location>
        <begin position="164"/>
        <end position="263"/>
    </location>
</feature>
<evidence type="ECO:0000259" key="2">
    <source>
        <dbReference type="Pfam" id="PF07978"/>
    </source>
</evidence>
<dbReference type="Ensembl" id="ENSACAT00000030329.2">
    <property type="protein sequence ID" value="ENSACAP00000022911.2"/>
    <property type="gene ID" value="ENSACAG00000028397.2"/>
</dbReference>
<dbReference type="Proteomes" id="UP000001646">
    <property type="component" value="Chromosome 2"/>
</dbReference>
<dbReference type="eggNOG" id="KOG2883">
    <property type="taxonomic scope" value="Eukaryota"/>
</dbReference>
<accession>R4GC55</accession>
<dbReference type="AlphaFoldDB" id="R4GC55"/>
<dbReference type="HOGENOM" id="CLU_085919_0_1_1"/>
<dbReference type="GO" id="GO:0000423">
    <property type="term" value="P:mitophagy"/>
    <property type="evidence" value="ECO:0007669"/>
    <property type="project" value="UniProtKB-ARBA"/>
</dbReference>
<organism evidence="3 4">
    <name type="scientific">Anolis carolinensis</name>
    <name type="common">Green anole</name>
    <name type="synonym">American chameleon</name>
    <dbReference type="NCBI Taxonomy" id="28377"/>
    <lineage>
        <taxon>Eukaryota</taxon>
        <taxon>Metazoa</taxon>
        <taxon>Chordata</taxon>
        <taxon>Craniata</taxon>
        <taxon>Vertebrata</taxon>
        <taxon>Euteleostomi</taxon>
        <taxon>Lepidosauria</taxon>
        <taxon>Squamata</taxon>
        <taxon>Bifurcata</taxon>
        <taxon>Unidentata</taxon>
        <taxon>Episquamata</taxon>
        <taxon>Toxicofera</taxon>
        <taxon>Iguania</taxon>
        <taxon>Dactyloidae</taxon>
        <taxon>Anolis</taxon>
    </lineage>
</organism>
<name>R4GC55_ANOCA</name>
<protein>
    <recommendedName>
        <fullName evidence="2">NIPSNAP domain-containing protein</fullName>
    </recommendedName>
</protein>
<dbReference type="InterPro" id="IPR011008">
    <property type="entry name" value="Dimeric_a/b-barrel"/>
</dbReference>
<dbReference type="STRING" id="28377.ENSACAP00000022911"/>
<evidence type="ECO:0000313" key="3">
    <source>
        <dbReference type="Ensembl" id="ENSACAP00000022911.2"/>
    </source>
</evidence>
<sequence>FRGCFMSFGLCDHVPEVFSPDVSSTSMAGILRGCETSLHQVCSSFATGPRQDVGTFYELRTYDIKPAKTKEFLELVSKTIHIRMVHSEMVGFWTAELGSMNKAFHIWKYDNFAHRAAVRKALVNDKEWQEKLSMILAFLHKQHMEITYLVPWCQLGVPPQPGVYELVTYQLKPGGPALWGKTFKRALDAHSSRGYAKLIGVFHTEYGLLNTVNVLWWFENPDSRATGRHIAHEDARVVAAVRENVEFLTSQQNMLLIPTPFSPLK</sequence>
<reference evidence="3" key="3">
    <citation type="submission" date="2025-09" db="UniProtKB">
        <authorList>
            <consortium name="Ensembl"/>
        </authorList>
    </citation>
    <scope>IDENTIFICATION</scope>
</reference>
<evidence type="ECO:0000256" key="1">
    <source>
        <dbReference type="ARBA" id="ARBA00005291"/>
    </source>
</evidence>
<reference evidence="3 4" key="1">
    <citation type="submission" date="2009-12" db="EMBL/GenBank/DDBJ databases">
        <title>The Genome Sequence of Anolis carolinensis (Green Anole Lizard).</title>
        <authorList>
            <consortium name="The Genome Sequencing Platform"/>
            <person name="Di Palma F."/>
            <person name="Alfoldi J."/>
            <person name="Heiman D."/>
            <person name="Young S."/>
            <person name="Grabherr M."/>
            <person name="Johnson J."/>
            <person name="Lander E.S."/>
            <person name="Lindblad-Toh K."/>
        </authorList>
    </citation>
    <scope>NUCLEOTIDE SEQUENCE [LARGE SCALE GENOMIC DNA]</scope>
    <source>
        <strain evidence="3 4">JBL SC #1</strain>
    </source>
</reference>
<dbReference type="PANTHER" id="PTHR21017:SF19">
    <property type="entry name" value="PROTEIN NIPSNAP HOMOLOG 3B"/>
    <property type="match status" value="1"/>
</dbReference>
<keyword evidence="4" id="KW-1185">Reference proteome</keyword>
<proteinExistence type="inferred from homology"/>
<dbReference type="PANTHER" id="PTHR21017">
    <property type="entry name" value="NIPSNAP-RELATED"/>
    <property type="match status" value="1"/>
</dbReference>
<dbReference type="SUPFAM" id="SSF54909">
    <property type="entry name" value="Dimeric alpha+beta barrel"/>
    <property type="match status" value="2"/>
</dbReference>
<dbReference type="InterPro" id="IPR051557">
    <property type="entry name" value="NipSnap_domain"/>
</dbReference>
<dbReference type="InParanoid" id="R4GC55"/>
<dbReference type="FunFam" id="3.30.70.100:FF:000017">
    <property type="entry name" value="Protein NipSnap homolog 3A"/>
    <property type="match status" value="1"/>
</dbReference>
<dbReference type="Bgee" id="ENSACAG00000028397">
    <property type="expression patterns" value="Expressed in kidney and 9 other cell types or tissues"/>
</dbReference>
<dbReference type="Gene3D" id="3.30.70.100">
    <property type="match status" value="2"/>
</dbReference>
<dbReference type="GeneTree" id="ENSGT00950000183018"/>
<dbReference type="Pfam" id="PF07978">
    <property type="entry name" value="NIPSNAP"/>
    <property type="match status" value="2"/>
</dbReference>
<evidence type="ECO:0000313" key="4">
    <source>
        <dbReference type="Proteomes" id="UP000001646"/>
    </source>
</evidence>